<reference evidence="2" key="1">
    <citation type="journal article" date="2019" name="Int. J. Syst. Evol. Microbiol.">
        <title>The Global Catalogue of Microorganisms (GCM) 10K type strain sequencing project: providing services to taxonomists for standard genome sequencing and annotation.</title>
        <authorList>
            <consortium name="The Broad Institute Genomics Platform"/>
            <consortium name="The Broad Institute Genome Sequencing Center for Infectious Disease"/>
            <person name="Wu L."/>
            <person name="Ma J."/>
        </authorList>
    </citation>
    <scope>NUCLEOTIDE SEQUENCE [LARGE SCALE GENOMIC DNA]</scope>
    <source>
        <strain evidence="2">JCM 9088</strain>
    </source>
</reference>
<evidence type="ECO:0000313" key="1">
    <source>
        <dbReference type="EMBL" id="GAA2929763.1"/>
    </source>
</evidence>
<dbReference type="Proteomes" id="UP001500403">
    <property type="component" value="Unassembled WGS sequence"/>
</dbReference>
<evidence type="ECO:0000313" key="2">
    <source>
        <dbReference type="Proteomes" id="UP001500403"/>
    </source>
</evidence>
<dbReference type="RefSeq" id="WP_344492012.1">
    <property type="nucleotide sequence ID" value="NZ_BAAAUD010000013.1"/>
</dbReference>
<keyword evidence="2" id="KW-1185">Reference proteome</keyword>
<proteinExistence type="predicted"/>
<sequence length="66" mass="7136">MTTFGRSRCPTHDVPSARRIAQLEAEAGIDPGAVAKHQANAPDFVEAYANPNIIDCGRPACSARRW</sequence>
<comment type="caution">
    <text evidence="1">The sequence shown here is derived from an EMBL/GenBank/DDBJ whole genome shotgun (WGS) entry which is preliminary data.</text>
</comment>
<dbReference type="EMBL" id="BAAAUD010000013">
    <property type="protein sequence ID" value="GAA2929763.1"/>
    <property type="molecule type" value="Genomic_DNA"/>
</dbReference>
<name>A0ABP6JDH9_9ACTN</name>
<accession>A0ABP6JDH9</accession>
<gene>
    <name evidence="1" type="ORF">GCM10010446_12940</name>
</gene>
<organism evidence="1 2">
    <name type="scientific">Streptomyces enissocaesilis</name>
    <dbReference type="NCBI Taxonomy" id="332589"/>
    <lineage>
        <taxon>Bacteria</taxon>
        <taxon>Bacillati</taxon>
        <taxon>Actinomycetota</taxon>
        <taxon>Actinomycetes</taxon>
        <taxon>Kitasatosporales</taxon>
        <taxon>Streptomycetaceae</taxon>
        <taxon>Streptomyces</taxon>
        <taxon>Streptomyces rochei group</taxon>
    </lineage>
</organism>
<protein>
    <submittedName>
        <fullName evidence="1">Uncharacterized protein</fullName>
    </submittedName>
</protein>